<evidence type="ECO:0000256" key="1">
    <source>
        <dbReference type="SAM" id="Phobius"/>
    </source>
</evidence>
<gene>
    <name evidence="2" type="ORF">DIU24_00525</name>
</gene>
<proteinExistence type="predicted"/>
<keyword evidence="1" id="KW-0812">Transmembrane</keyword>
<organism evidence="2 3">
    <name type="scientific">candidate division WWE3 bacterium</name>
    <dbReference type="NCBI Taxonomy" id="2053526"/>
    <lineage>
        <taxon>Bacteria</taxon>
        <taxon>Katanobacteria</taxon>
    </lineage>
</organism>
<feature type="transmembrane region" description="Helical" evidence="1">
    <location>
        <begin position="51"/>
        <end position="72"/>
    </location>
</feature>
<dbReference type="EMBL" id="DQFB01000001">
    <property type="protein sequence ID" value="HCQ40176.1"/>
    <property type="molecule type" value="Genomic_DNA"/>
</dbReference>
<evidence type="ECO:0000313" key="3">
    <source>
        <dbReference type="Proteomes" id="UP000262056"/>
    </source>
</evidence>
<name>A0A656PP34_UNCKA</name>
<reference evidence="2 3" key="1">
    <citation type="journal article" date="2018" name="Nat. Biotechnol.">
        <title>A standardized bacterial taxonomy based on genome phylogeny substantially revises the tree of life.</title>
        <authorList>
            <person name="Parks D.H."/>
            <person name="Chuvochina M."/>
            <person name="Waite D.W."/>
            <person name="Rinke C."/>
            <person name="Skarshewski A."/>
            <person name="Chaumeil P.A."/>
            <person name="Hugenholtz P."/>
        </authorList>
    </citation>
    <scope>NUCLEOTIDE SEQUENCE [LARGE SCALE GENOMIC DNA]</scope>
    <source>
        <strain evidence="2">UBA12021</strain>
    </source>
</reference>
<accession>A0A656PP34</accession>
<dbReference type="AlphaFoldDB" id="A0A656PP34"/>
<dbReference type="Proteomes" id="UP000262056">
    <property type="component" value="Unassembled WGS sequence"/>
</dbReference>
<keyword evidence="1" id="KW-0472">Membrane</keyword>
<protein>
    <submittedName>
        <fullName evidence="2">Uncharacterized protein</fullName>
    </submittedName>
</protein>
<feature type="transmembrane region" description="Helical" evidence="1">
    <location>
        <begin position="21"/>
        <end position="45"/>
    </location>
</feature>
<comment type="caution">
    <text evidence="2">The sequence shown here is derived from an EMBL/GenBank/DDBJ whole genome shotgun (WGS) entry which is preliminary data.</text>
</comment>
<keyword evidence="1" id="KW-1133">Transmembrane helix</keyword>
<sequence length="109" mass="12472">MNKLPKVDAVKEWKYRLLDNSAQFGFGDIAVKPIWGVVLVLLMFLAVLYTILPSFVVGVLAITAALSVFALIKKVRRNYKYHKLHVKPARKNEERVIETTLADRPYSKK</sequence>
<evidence type="ECO:0000313" key="2">
    <source>
        <dbReference type="EMBL" id="HCQ40176.1"/>
    </source>
</evidence>